<dbReference type="SMART" id="SM00320">
    <property type="entry name" value="WD40"/>
    <property type="match status" value="3"/>
</dbReference>
<keyword evidence="4" id="KW-0812">Transmembrane</keyword>
<keyword evidence="7" id="KW-0931">ER-Golgi transport</keyword>
<dbReference type="SUPFAM" id="SSF50978">
    <property type="entry name" value="WD40 repeat-like"/>
    <property type="match status" value="1"/>
</dbReference>
<keyword evidence="3 11" id="KW-0853">WD repeat</keyword>
<evidence type="ECO:0000256" key="6">
    <source>
        <dbReference type="ARBA" id="ARBA00022824"/>
    </source>
</evidence>
<reference evidence="12 13" key="1">
    <citation type="journal article" date="2015" name="Sci. Rep.">
        <title>Genome of the facultative scuticociliatosis pathogen Pseudocohnilembus persalinus provides insight into its virulence through horizontal gene transfer.</title>
        <authorList>
            <person name="Xiong J."/>
            <person name="Wang G."/>
            <person name="Cheng J."/>
            <person name="Tian M."/>
            <person name="Pan X."/>
            <person name="Warren A."/>
            <person name="Jiang C."/>
            <person name="Yuan D."/>
            <person name="Miao W."/>
        </authorList>
    </citation>
    <scope>NUCLEOTIDE SEQUENCE [LARGE SCALE GENOMIC DNA]</scope>
    <source>
        <strain evidence="12">36N120E</strain>
    </source>
</reference>
<keyword evidence="5" id="KW-0677">Repeat</keyword>
<dbReference type="GO" id="GO:0005085">
    <property type="term" value="F:guanyl-nucleotide exchange factor activity"/>
    <property type="evidence" value="ECO:0007669"/>
    <property type="project" value="InterPro"/>
</dbReference>
<evidence type="ECO:0000256" key="8">
    <source>
        <dbReference type="ARBA" id="ARBA00022927"/>
    </source>
</evidence>
<dbReference type="Gene3D" id="2.130.10.10">
    <property type="entry name" value="YVTN repeat-like/Quinoprotein amine dehydrogenase"/>
    <property type="match status" value="1"/>
</dbReference>
<comment type="caution">
    <text evidence="12">The sequence shown here is derived from an EMBL/GenBank/DDBJ whole genome shotgun (WGS) entry which is preliminary data.</text>
</comment>
<accession>A0A0V0QL88</accession>
<evidence type="ECO:0000256" key="5">
    <source>
        <dbReference type="ARBA" id="ARBA00022737"/>
    </source>
</evidence>
<evidence type="ECO:0000256" key="1">
    <source>
        <dbReference type="ARBA" id="ARBA00004389"/>
    </source>
</evidence>
<dbReference type="AlphaFoldDB" id="A0A0V0QL88"/>
<protein>
    <submittedName>
        <fullName evidence="12">WD40-repeat-containing domain</fullName>
    </submittedName>
</protein>
<keyword evidence="10" id="KW-0472">Membrane</keyword>
<dbReference type="GO" id="GO:0003400">
    <property type="term" value="P:regulation of COPII vesicle coating"/>
    <property type="evidence" value="ECO:0007669"/>
    <property type="project" value="TreeGrafter"/>
</dbReference>
<evidence type="ECO:0000256" key="11">
    <source>
        <dbReference type="PROSITE-ProRule" id="PRU00221"/>
    </source>
</evidence>
<keyword evidence="9" id="KW-1133">Transmembrane helix</keyword>
<evidence type="ECO:0000256" key="9">
    <source>
        <dbReference type="ARBA" id="ARBA00022989"/>
    </source>
</evidence>
<evidence type="ECO:0000256" key="3">
    <source>
        <dbReference type="ARBA" id="ARBA00022574"/>
    </source>
</evidence>
<dbReference type="InterPro" id="IPR036322">
    <property type="entry name" value="WD40_repeat_dom_sf"/>
</dbReference>
<feature type="repeat" description="WD" evidence="11">
    <location>
        <begin position="124"/>
        <end position="165"/>
    </location>
</feature>
<dbReference type="InParanoid" id="A0A0V0QL88"/>
<keyword evidence="2" id="KW-0813">Transport</keyword>
<organism evidence="12 13">
    <name type="scientific">Pseudocohnilembus persalinus</name>
    <name type="common">Ciliate</name>
    <dbReference type="NCBI Taxonomy" id="266149"/>
    <lineage>
        <taxon>Eukaryota</taxon>
        <taxon>Sar</taxon>
        <taxon>Alveolata</taxon>
        <taxon>Ciliophora</taxon>
        <taxon>Intramacronucleata</taxon>
        <taxon>Oligohymenophorea</taxon>
        <taxon>Scuticociliatia</taxon>
        <taxon>Philasterida</taxon>
        <taxon>Pseudocohnilembidae</taxon>
        <taxon>Pseudocohnilembus</taxon>
    </lineage>
</organism>
<gene>
    <name evidence="12" type="ORF">PPERSA_04043</name>
</gene>
<dbReference type="Pfam" id="PF00400">
    <property type="entry name" value="WD40"/>
    <property type="match status" value="1"/>
</dbReference>
<dbReference type="GO" id="GO:0015031">
    <property type="term" value="P:protein transport"/>
    <property type="evidence" value="ECO:0007669"/>
    <property type="project" value="UniProtKB-KW"/>
</dbReference>
<dbReference type="PROSITE" id="PS50294">
    <property type="entry name" value="WD_REPEATS_REGION"/>
    <property type="match status" value="1"/>
</dbReference>
<evidence type="ECO:0000256" key="7">
    <source>
        <dbReference type="ARBA" id="ARBA00022892"/>
    </source>
</evidence>
<dbReference type="EMBL" id="LDAU01000151">
    <property type="protein sequence ID" value="KRX02840.1"/>
    <property type="molecule type" value="Genomic_DNA"/>
</dbReference>
<evidence type="ECO:0000313" key="13">
    <source>
        <dbReference type="Proteomes" id="UP000054937"/>
    </source>
</evidence>
<evidence type="ECO:0000313" key="12">
    <source>
        <dbReference type="EMBL" id="KRX02840.1"/>
    </source>
</evidence>
<dbReference type="PANTHER" id="PTHR23284">
    <property type="entry name" value="PROLACTIN REGULATORY ELEMENT BINDING PROTEIN"/>
    <property type="match status" value="1"/>
</dbReference>
<dbReference type="PROSITE" id="PS50082">
    <property type="entry name" value="WD_REPEATS_2"/>
    <property type="match status" value="1"/>
</dbReference>
<proteinExistence type="predicted"/>
<dbReference type="InterPro" id="IPR015943">
    <property type="entry name" value="WD40/YVTN_repeat-like_dom_sf"/>
</dbReference>
<dbReference type="PANTHER" id="PTHR23284:SF0">
    <property type="entry name" value="PROLACTIN REGULATORY ELEMENT-BINDING PROTEIN"/>
    <property type="match status" value="1"/>
</dbReference>
<dbReference type="GO" id="GO:0006888">
    <property type="term" value="P:endoplasmic reticulum to Golgi vesicle-mediated transport"/>
    <property type="evidence" value="ECO:0007669"/>
    <property type="project" value="TreeGrafter"/>
</dbReference>
<dbReference type="GO" id="GO:0005789">
    <property type="term" value="C:endoplasmic reticulum membrane"/>
    <property type="evidence" value="ECO:0007669"/>
    <property type="project" value="UniProtKB-SubCell"/>
</dbReference>
<dbReference type="OrthoDB" id="287030at2759"/>
<evidence type="ECO:0000256" key="2">
    <source>
        <dbReference type="ARBA" id="ARBA00022448"/>
    </source>
</evidence>
<dbReference type="InterPro" id="IPR045260">
    <property type="entry name" value="Sec12-like"/>
</dbReference>
<dbReference type="InterPro" id="IPR001680">
    <property type="entry name" value="WD40_rpt"/>
</dbReference>
<dbReference type="Proteomes" id="UP000054937">
    <property type="component" value="Unassembled WGS sequence"/>
</dbReference>
<dbReference type="OMA" id="DDRPCCN"/>
<comment type="subcellular location">
    <subcellularLocation>
        <location evidence="1">Endoplasmic reticulum membrane</location>
        <topology evidence="1">Single-pass membrane protein</topology>
    </subcellularLocation>
</comment>
<sequence>MNLQVIYKRGQPAHQLKNKIYEFDSGDDIFENIRINKKNKLFVVNSEENCVIFRILEKDDQITFKEIHRFRTDFSLEDACQNDGKFNNTLKYLGCAGEEGVLRLYNVNYQKDSDNIKIEKYHEFNSHTKSINSLDFHVEQDLVMTASDDGTCRIFNIPKKMEIKKLQLTDQATFENYKFHSAYFSPDEKTIFTIQNPMRGASYMSVWTIEKEDIQHIQNTKLHKHPVTASCISKEGLFLGIGTGDGAAKTINTRYYDIESSKHPHDMVVKGIDFTGDSRFLITGTPEFDIDFLANVRPSGNFSTFVKIVVIGVMISWLIDYLYN</sequence>
<evidence type="ECO:0000256" key="4">
    <source>
        <dbReference type="ARBA" id="ARBA00022692"/>
    </source>
</evidence>
<evidence type="ECO:0000256" key="10">
    <source>
        <dbReference type="ARBA" id="ARBA00023136"/>
    </source>
</evidence>
<keyword evidence="8" id="KW-0653">Protein transport</keyword>
<keyword evidence="13" id="KW-1185">Reference proteome</keyword>
<keyword evidence="6" id="KW-0256">Endoplasmic reticulum</keyword>
<name>A0A0V0QL88_PSEPJ</name>